<dbReference type="EMBL" id="ML975169">
    <property type="protein sequence ID" value="KAF1809948.1"/>
    <property type="molecule type" value="Genomic_DNA"/>
</dbReference>
<feature type="transmembrane region" description="Helical" evidence="11">
    <location>
        <begin position="6"/>
        <end position="23"/>
    </location>
</feature>
<feature type="region of interest" description="Disordered" evidence="12">
    <location>
        <begin position="47"/>
        <end position="66"/>
    </location>
</feature>
<comment type="similarity">
    <text evidence="3 11">Belongs to the MICOS complex subunit Mic12 family.</text>
</comment>
<evidence type="ECO:0000256" key="9">
    <source>
        <dbReference type="ARBA" id="ARBA00032159"/>
    </source>
</evidence>
<keyword evidence="14" id="KW-1185">Reference proteome</keyword>
<evidence type="ECO:0000256" key="12">
    <source>
        <dbReference type="SAM" id="MobiDB-lite"/>
    </source>
</evidence>
<dbReference type="Proteomes" id="UP000504638">
    <property type="component" value="Unplaced"/>
</dbReference>
<keyword evidence="8 11" id="KW-0472">Membrane</keyword>
<evidence type="ECO:0000256" key="6">
    <source>
        <dbReference type="ARBA" id="ARBA00022989"/>
    </source>
</evidence>
<dbReference type="Pfam" id="PF17050">
    <property type="entry name" value="AIM5"/>
    <property type="match status" value="1"/>
</dbReference>
<comment type="subunit">
    <text evidence="11">Component of the mitochondrial contact site and cristae organizing system (MICOS) complex.</text>
</comment>
<accession>A0A6G1FW45</accession>
<evidence type="ECO:0000256" key="10">
    <source>
        <dbReference type="ARBA" id="ARBA00032985"/>
    </source>
</evidence>
<dbReference type="GO" id="GO:0061617">
    <property type="term" value="C:MICOS complex"/>
    <property type="evidence" value="ECO:0007669"/>
    <property type="project" value="UniProtKB-UniRule"/>
</dbReference>
<dbReference type="GeneID" id="54422568"/>
<dbReference type="InterPro" id="IPR031463">
    <property type="entry name" value="Mic12"/>
</dbReference>
<dbReference type="GO" id="GO:0042407">
    <property type="term" value="P:cristae formation"/>
    <property type="evidence" value="ECO:0007669"/>
    <property type="project" value="InterPro"/>
</dbReference>
<keyword evidence="7 11" id="KW-0496">Mitochondrion</keyword>
<evidence type="ECO:0000313" key="13">
    <source>
        <dbReference type="EMBL" id="KAF1809948.1"/>
    </source>
</evidence>
<evidence type="ECO:0000256" key="4">
    <source>
        <dbReference type="ARBA" id="ARBA00018170"/>
    </source>
</evidence>
<evidence type="ECO:0000313" key="15">
    <source>
        <dbReference type="RefSeq" id="XP_033531579.1"/>
    </source>
</evidence>
<name>A0A6G1FW45_9PEZI</name>
<dbReference type="AlphaFoldDB" id="A0A6G1FW45"/>
<proteinExistence type="inferred from homology"/>
<dbReference type="GO" id="GO:0044284">
    <property type="term" value="C:mitochondrial crista junction"/>
    <property type="evidence" value="ECO:0007669"/>
    <property type="project" value="InterPro"/>
</dbReference>
<dbReference type="OrthoDB" id="4037694at2759"/>
<sequence>MGFTTGFLSGITITTSLLYLTVLSQNSTRATQRTLLSQQRALLTQTYDPVPSLPEPRAHTENAGLSEMAKDRWNADVERLARWASNINWDEVRERVEVGAGNVWRKVREAGEPMRERVENAEVEEEKPKEVAVTVTPVEKSRWGWGKSS</sequence>
<evidence type="ECO:0000256" key="8">
    <source>
        <dbReference type="ARBA" id="ARBA00023136"/>
    </source>
</evidence>
<evidence type="ECO:0000256" key="7">
    <source>
        <dbReference type="ARBA" id="ARBA00023128"/>
    </source>
</evidence>
<organism evidence="13">
    <name type="scientific">Eremomyces bilateralis CBS 781.70</name>
    <dbReference type="NCBI Taxonomy" id="1392243"/>
    <lineage>
        <taxon>Eukaryota</taxon>
        <taxon>Fungi</taxon>
        <taxon>Dikarya</taxon>
        <taxon>Ascomycota</taxon>
        <taxon>Pezizomycotina</taxon>
        <taxon>Dothideomycetes</taxon>
        <taxon>Dothideomycetes incertae sedis</taxon>
        <taxon>Eremomycetales</taxon>
        <taxon>Eremomycetaceae</taxon>
        <taxon>Eremomyces</taxon>
    </lineage>
</organism>
<reference evidence="13 15" key="1">
    <citation type="submission" date="2020-01" db="EMBL/GenBank/DDBJ databases">
        <authorList>
            <consortium name="DOE Joint Genome Institute"/>
            <person name="Haridas S."/>
            <person name="Albert R."/>
            <person name="Binder M."/>
            <person name="Bloem J."/>
            <person name="Labutti K."/>
            <person name="Salamov A."/>
            <person name="Andreopoulos B."/>
            <person name="Baker S.E."/>
            <person name="Barry K."/>
            <person name="Bills G."/>
            <person name="Bluhm B.H."/>
            <person name="Cannon C."/>
            <person name="Castanera R."/>
            <person name="Culley D.E."/>
            <person name="Daum C."/>
            <person name="Ezra D."/>
            <person name="Gonzalez J.B."/>
            <person name="Henrissat B."/>
            <person name="Kuo A."/>
            <person name="Liang C."/>
            <person name="Lipzen A."/>
            <person name="Lutzoni F."/>
            <person name="Magnuson J."/>
            <person name="Mondo S."/>
            <person name="Nolan M."/>
            <person name="Ohm R."/>
            <person name="Pangilinan J."/>
            <person name="Park H.-J."/>
            <person name="Ramirez L."/>
            <person name="Alfaro M."/>
            <person name="Sun H."/>
            <person name="Tritt A."/>
            <person name="Yoshinaga Y."/>
            <person name="Zwiers L.-H."/>
            <person name="Turgeon B.G."/>
            <person name="Goodwin S.B."/>
            <person name="Spatafora J.W."/>
            <person name="Crous P.W."/>
            <person name="Grigoriev I.V."/>
        </authorList>
    </citation>
    <scope>NUCLEOTIDE SEQUENCE</scope>
    <source>
        <strain evidence="13 15">CBS 781.70</strain>
    </source>
</reference>
<comment type="function">
    <text evidence="1 11">Component of the MICOS complex, a large protein complex of the mitochondrial inner membrane that plays crucial roles in the maintenance of crista junctions, inner membrane architecture, and formation of contact sites to the outer membrane.</text>
</comment>
<evidence type="ECO:0000256" key="2">
    <source>
        <dbReference type="ARBA" id="ARBA00004370"/>
    </source>
</evidence>
<comment type="subcellular location">
    <subcellularLocation>
        <location evidence="2">Membrane</location>
    </subcellularLocation>
    <subcellularLocation>
        <location evidence="11">Mitochondrion inner membrane</location>
        <topology evidence="11">Single-pass membrane protein</topology>
    </subcellularLocation>
</comment>
<evidence type="ECO:0000256" key="1">
    <source>
        <dbReference type="ARBA" id="ARBA00002689"/>
    </source>
</evidence>
<evidence type="ECO:0000256" key="3">
    <source>
        <dbReference type="ARBA" id="ARBA00009188"/>
    </source>
</evidence>
<keyword evidence="6 11" id="KW-1133">Transmembrane helix</keyword>
<evidence type="ECO:0000256" key="11">
    <source>
        <dbReference type="RuleBase" id="RU363010"/>
    </source>
</evidence>
<dbReference type="RefSeq" id="XP_033531579.1">
    <property type="nucleotide sequence ID" value="XM_033681998.1"/>
</dbReference>
<evidence type="ECO:0000256" key="5">
    <source>
        <dbReference type="ARBA" id="ARBA00022692"/>
    </source>
</evidence>
<reference evidence="15" key="3">
    <citation type="submission" date="2025-04" db="UniProtKB">
        <authorList>
            <consortium name="RefSeq"/>
        </authorList>
    </citation>
    <scope>IDENTIFICATION</scope>
    <source>
        <strain evidence="15">CBS 781.70</strain>
    </source>
</reference>
<gene>
    <name evidence="13 15" type="ORF">P152DRAFT_484286</name>
</gene>
<keyword evidence="5 11" id="KW-0812">Transmembrane</keyword>
<protein>
    <recommendedName>
        <fullName evidence="4 11">MICOS complex subunit MIC12</fullName>
    </recommendedName>
    <alternativeName>
        <fullName evidence="10 11">Altered inheritance of mitochondria protein 5, mitochondrial</fullName>
    </alternativeName>
    <alternativeName>
        <fullName evidence="9 11">Found in mitochondrial proteome protein 51</fullName>
    </alternativeName>
</protein>
<reference evidence="15" key="2">
    <citation type="submission" date="2020-04" db="EMBL/GenBank/DDBJ databases">
        <authorList>
            <consortium name="NCBI Genome Project"/>
        </authorList>
    </citation>
    <scope>NUCLEOTIDE SEQUENCE</scope>
    <source>
        <strain evidence="15">CBS 781.70</strain>
    </source>
</reference>
<evidence type="ECO:0000313" key="14">
    <source>
        <dbReference type="Proteomes" id="UP000504638"/>
    </source>
</evidence>
<keyword evidence="11" id="KW-0999">Mitochondrion inner membrane</keyword>